<dbReference type="InterPro" id="IPR050489">
    <property type="entry name" value="Tyr-tRNA_synthase"/>
</dbReference>
<keyword evidence="4 6" id="KW-0648">Protein biosynthesis</keyword>
<dbReference type="GO" id="GO:0005737">
    <property type="term" value="C:cytoplasm"/>
    <property type="evidence" value="ECO:0000318"/>
    <property type="project" value="GO_Central"/>
</dbReference>
<keyword evidence="5 6" id="KW-0030">Aminoacyl-tRNA synthetase</keyword>
<accession>A0A0Q3GCJ8</accession>
<keyword evidence="2 6" id="KW-0547">Nucleotide-binding</keyword>
<dbReference type="GO" id="GO:0004831">
    <property type="term" value="F:tyrosine-tRNA ligase activity"/>
    <property type="evidence" value="ECO:0000318"/>
    <property type="project" value="GO_Central"/>
</dbReference>
<reference evidence="8 9" key="1">
    <citation type="journal article" date="2010" name="Nature">
        <title>Genome sequencing and analysis of the model grass Brachypodium distachyon.</title>
        <authorList>
            <consortium name="International Brachypodium Initiative"/>
        </authorList>
    </citation>
    <scope>NUCLEOTIDE SEQUENCE [LARGE SCALE GENOMIC DNA]</scope>
    <source>
        <strain evidence="8 9">Bd21</strain>
    </source>
</reference>
<dbReference type="Proteomes" id="UP000008810">
    <property type="component" value="Chromosome 2"/>
</dbReference>
<dbReference type="InterPro" id="IPR002305">
    <property type="entry name" value="aa-tRNA-synth_Ic"/>
</dbReference>
<dbReference type="Pfam" id="PF00579">
    <property type="entry name" value="tRNA-synt_1b"/>
    <property type="match status" value="1"/>
</dbReference>
<evidence type="ECO:0000256" key="3">
    <source>
        <dbReference type="ARBA" id="ARBA00022840"/>
    </source>
</evidence>
<evidence type="ECO:0000313" key="10">
    <source>
        <dbReference type="Proteomes" id="UP000008810"/>
    </source>
</evidence>
<evidence type="ECO:0000256" key="6">
    <source>
        <dbReference type="RuleBase" id="RU363036"/>
    </source>
</evidence>
<name>A0A0Q3GCJ8_BRADI</name>
<evidence type="ECO:0008006" key="11">
    <source>
        <dbReference type="Google" id="ProtNLM"/>
    </source>
</evidence>
<dbReference type="Gramene" id="KQK08245">
    <property type="protein sequence ID" value="KQK08245"/>
    <property type="gene ID" value="BRADI_2g40906v3"/>
</dbReference>
<dbReference type="GO" id="GO:0006437">
    <property type="term" value="P:tyrosyl-tRNA aminoacylation"/>
    <property type="evidence" value="ECO:0000318"/>
    <property type="project" value="GO_Central"/>
</dbReference>
<dbReference type="PANTHER" id="PTHR46264:SF7">
    <property type="entry name" value="TYROSINE--TRNA LIGASE"/>
    <property type="match status" value="1"/>
</dbReference>
<reference evidence="8" key="2">
    <citation type="submission" date="2017-06" db="EMBL/GenBank/DDBJ databases">
        <title>WGS assembly of Brachypodium distachyon.</title>
        <authorList>
            <consortium name="The International Brachypodium Initiative"/>
            <person name="Lucas S."/>
            <person name="Harmon-Smith M."/>
            <person name="Lail K."/>
            <person name="Tice H."/>
            <person name="Grimwood J."/>
            <person name="Bruce D."/>
            <person name="Barry K."/>
            <person name="Shu S."/>
            <person name="Lindquist E."/>
            <person name="Wang M."/>
            <person name="Pitluck S."/>
            <person name="Vogel J.P."/>
            <person name="Garvin D.F."/>
            <person name="Mockler T.C."/>
            <person name="Schmutz J."/>
            <person name="Rokhsar D."/>
            <person name="Bevan M.W."/>
        </authorList>
    </citation>
    <scope>NUCLEOTIDE SEQUENCE</scope>
    <source>
        <strain evidence="8">Bd21</strain>
    </source>
</reference>
<sequence>AILARVYALVANGCKRPMNRYFQVSASPGRCSTMPQQLRHLCLRPEQSENPPEGQHRQNNSGRAPSSPADIPEENWSMQHNNITVENSADPAVDPTRDTVEGSFGDRVATLKTIGWDRVCEYQLELLLKKKPACICYVWCDPFPTMNIFQGIIKTMYVNKMVNSGCKVKILMADCFAQLNHQIGGNPNKMRNIGLYNIEMWKAAGMAFDGVELVWLSDEISRHADTYWPHLSWILEGETLSLRNRDPMKGLTADEIIKPCLQCASMLFQKVDIWLLSKDLRDAASLASRYCKLLKRKNQPVAVLHHMPPSLLQYPEREIKLQPGWDICMEDSEELICRKIEYAFCPPNVVKDNPCLGYIRYVILPWFGKFDVIRKKENGGNKTYLSMEELAADYVSGSLHASDVTRFLSLNIYVLLPFIFLSSS</sequence>
<dbReference type="EnsemblPlants" id="KQK08245">
    <property type="protein sequence ID" value="KQK08245"/>
    <property type="gene ID" value="BRADI_2g40906v3"/>
</dbReference>
<evidence type="ECO:0000256" key="7">
    <source>
        <dbReference type="SAM" id="MobiDB-lite"/>
    </source>
</evidence>
<evidence type="ECO:0000256" key="1">
    <source>
        <dbReference type="ARBA" id="ARBA00022598"/>
    </source>
</evidence>
<dbReference type="GO" id="GO:0005524">
    <property type="term" value="F:ATP binding"/>
    <property type="evidence" value="ECO:0007669"/>
    <property type="project" value="UniProtKB-KW"/>
</dbReference>
<dbReference type="EMBL" id="CM000881">
    <property type="protein sequence ID" value="KQK08245.2"/>
    <property type="molecule type" value="Genomic_DNA"/>
</dbReference>
<dbReference type="ExpressionAtlas" id="A0A0Q3GCJ8">
    <property type="expression patterns" value="baseline"/>
</dbReference>
<protein>
    <recommendedName>
        <fullName evidence="11">Tyrosine--tRNA ligase</fullName>
    </recommendedName>
</protein>
<reference evidence="9" key="3">
    <citation type="submission" date="2018-08" db="UniProtKB">
        <authorList>
            <consortium name="EnsemblPlants"/>
        </authorList>
    </citation>
    <scope>IDENTIFICATION</scope>
    <source>
        <strain evidence="9">cv. Bd21</strain>
    </source>
</reference>
<feature type="region of interest" description="Disordered" evidence="7">
    <location>
        <begin position="46"/>
        <end position="74"/>
    </location>
</feature>
<keyword evidence="3 6" id="KW-0067">ATP-binding</keyword>
<evidence type="ECO:0000313" key="8">
    <source>
        <dbReference type="EMBL" id="KQK08245.2"/>
    </source>
</evidence>
<dbReference type="InParanoid" id="A0A0Q3GCJ8"/>
<evidence type="ECO:0000256" key="5">
    <source>
        <dbReference type="ARBA" id="ARBA00023146"/>
    </source>
</evidence>
<dbReference type="PANTHER" id="PTHR46264">
    <property type="entry name" value="TYROSINE-TRNA LIGASE"/>
    <property type="match status" value="1"/>
</dbReference>
<dbReference type="SUPFAM" id="SSF52374">
    <property type="entry name" value="Nucleotidylyl transferase"/>
    <property type="match status" value="1"/>
</dbReference>
<proteinExistence type="inferred from homology"/>
<comment type="similarity">
    <text evidence="6">Belongs to the class-I aminoacyl-tRNA synthetase family.</text>
</comment>
<dbReference type="AlphaFoldDB" id="A0A0Q3GCJ8"/>
<dbReference type="InterPro" id="IPR014729">
    <property type="entry name" value="Rossmann-like_a/b/a_fold"/>
</dbReference>
<keyword evidence="1 6" id="KW-0436">Ligase</keyword>
<dbReference type="Gene3D" id="3.40.50.620">
    <property type="entry name" value="HUPs"/>
    <property type="match status" value="2"/>
</dbReference>
<evidence type="ECO:0000256" key="2">
    <source>
        <dbReference type="ARBA" id="ARBA00022741"/>
    </source>
</evidence>
<feature type="non-terminal residue" evidence="8">
    <location>
        <position position="1"/>
    </location>
</feature>
<dbReference type="STRING" id="15368.A0A0Q3GCJ8"/>
<keyword evidence="10" id="KW-1185">Reference proteome</keyword>
<dbReference type="OrthoDB" id="584581at2759"/>
<organism evidence="8">
    <name type="scientific">Brachypodium distachyon</name>
    <name type="common">Purple false brome</name>
    <name type="synonym">Trachynia distachya</name>
    <dbReference type="NCBI Taxonomy" id="15368"/>
    <lineage>
        <taxon>Eukaryota</taxon>
        <taxon>Viridiplantae</taxon>
        <taxon>Streptophyta</taxon>
        <taxon>Embryophyta</taxon>
        <taxon>Tracheophyta</taxon>
        <taxon>Spermatophyta</taxon>
        <taxon>Magnoliopsida</taxon>
        <taxon>Liliopsida</taxon>
        <taxon>Poales</taxon>
        <taxon>Poaceae</taxon>
        <taxon>BOP clade</taxon>
        <taxon>Pooideae</taxon>
        <taxon>Stipodae</taxon>
        <taxon>Brachypodieae</taxon>
        <taxon>Brachypodium</taxon>
    </lineage>
</organism>
<evidence type="ECO:0000256" key="4">
    <source>
        <dbReference type="ARBA" id="ARBA00022917"/>
    </source>
</evidence>
<evidence type="ECO:0000313" key="9">
    <source>
        <dbReference type="EnsemblPlants" id="KQK08245"/>
    </source>
</evidence>
<gene>
    <name evidence="8" type="ORF">BRADI_2g40906v3</name>
</gene>